<dbReference type="PANTHER" id="PTHR10668:SF105">
    <property type="entry name" value="DEHYDROGENASE-RELATED"/>
    <property type="match status" value="1"/>
</dbReference>
<evidence type="ECO:0000313" key="2">
    <source>
        <dbReference type="Proteomes" id="UP001501170"/>
    </source>
</evidence>
<dbReference type="InterPro" id="IPR036188">
    <property type="entry name" value="FAD/NAD-bd_sf"/>
</dbReference>
<keyword evidence="2" id="KW-1185">Reference proteome</keyword>
<dbReference type="Pfam" id="PF13450">
    <property type="entry name" value="NAD_binding_8"/>
    <property type="match status" value="1"/>
</dbReference>
<reference evidence="1 2" key="1">
    <citation type="journal article" date="2019" name="Int. J. Syst. Evol. Microbiol.">
        <title>The Global Catalogue of Microorganisms (GCM) 10K type strain sequencing project: providing services to taxonomists for standard genome sequencing and annotation.</title>
        <authorList>
            <consortium name="The Broad Institute Genomics Platform"/>
            <consortium name="The Broad Institute Genome Sequencing Center for Infectious Disease"/>
            <person name="Wu L."/>
            <person name="Ma J."/>
        </authorList>
    </citation>
    <scope>NUCLEOTIDE SEQUENCE [LARGE SCALE GENOMIC DNA]</scope>
    <source>
        <strain evidence="1 2">JCM 16227</strain>
    </source>
</reference>
<evidence type="ECO:0000313" key="1">
    <source>
        <dbReference type="EMBL" id="GAA2384873.1"/>
    </source>
</evidence>
<organism evidence="1 2">
    <name type="scientific">Gordonia cholesterolivorans</name>
    <dbReference type="NCBI Taxonomy" id="559625"/>
    <lineage>
        <taxon>Bacteria</taxon>
        <taxon>Bacillati</taxon>
        <taxon>Actinomycetota</taxon>
        <taxon>Actinomycetes</taxon>
        <taxon>Mycobacteriales</taxon>
        <taxon>Gordoniaceae</taxon>
        <taxon>Gordonia</taxon>
    </lineage>
</organism>
<protein>
    <submittedName>
        <fullName evidence="1">NAD(P)/FAD-dependent oxidoreductase</fullName>
    </submittedName>
</protein>
<sequence>MSTAVIVGGGPNGLAAGLQLARNGVKVQVLEAADTVGGGARSAESLVPGVIHDLCSAFHPMGVGSPFWREIDLGRYGLRWRRPEIDCAHPLDSGETALLFRSITETADGLGADGRRWRAALGDLARNFDDLGHDLLRPIAHAPVHPFELAAFGPRALLPVSVMARLFRTPAGRALYGGIAAHVYTDFDRPLTASLGLMIAASGHRYGWPVAEGGSGSIIAAVAAALADHGGTIETGVTITSRDQIPAADVVLLDLSPAQAERLYGDRMPPRIRRAYRRYRVGAAAFKVDFAIRGDIPWRDKDCGRAGTVHLGGTFEEIRRAEKLRDRGVLPDRPFVLVGQQYIADPTRSSAGINPIWSYAHVPAGYSGDATQQVISQIERFAPGFRDTIVDMKTTTVPQMAAYNRNYAEGDIMGGANDGLQLLFRPRAALDPYSTGVDGVFLCSQSTPPGPGVHGLCGYHAAGSALRHLRRAGDGRRR</sequence>
<proteinExistence type="predicted"/>
<name>A0ABN3HNZ3_9ACTN</name>
<dbReference type="Proteomes" id="UP001501170">
    <property type="component" value="Unassembled WGS sequence"/>
</dbReference>
<comment type="caution">
    <text evidence="1">The sequence shown here is derived from an EMBL/GenBank/DDBJ whole genome shotgun (WGS) entry which is preliminary data.</text>
</comment>
<dbReference type="RefSeq" id="WP_062367754.1">
    <property type="nucleotide sequence ID" value="NZ_BAAARB010000014.1"/>
</dbReference>
<dbReference type="SUPFAM" id="SSF51905">
    <property type="entry name" value="FAD/NAD(P)-binding domain"/>
    <property type="match status" value="1"/>
</dbReference>
<dbReference type="EMBL" id="BAAARB010000014">
    <property type="protein sequence ID" value="GAA2384873.1"/>
    <property type="molecule type" value="Genomic_DNA"/>
</dbReference>
<dbReference type="Gene3D" id="3.50.50.60">
    <property type="entry name" value="FAD/NAD(P)-binding domain"/>
    <property type="match status" value="1"/>
</dbReference>
<dbReference type="PANTHER" id="PTHR10668">
    <property type="entry name" value="PHYTOENE DEHYDROGENASE"/>
    <property type="match status" value="1"/>
</dbReference>
<accession>A0ABN3HNZ3</accession>
<gene>
    <name evidence="1" type="ORF">GCM10009855_26390</name>
</gene>